<dbReference type="InterPro" id="IPR008271">
    <property type="entry name" value="Ser/Thr_kinase_AS"/>
</dbReference>
<dbReference type="Pfam" id="PF00069">
    <property type="entry name" value="Pkinase"/>
    <property type="match status" value="1"/>
</dbReference>
<dbReference type="PROSITE" id="PS00107">
    <property type="entry name" value="PROTEIN_KINASE_ATP"/>
    <property type="match status" value="1"/>
</dbReference>
<dbReference type="GO" id="GO:0004713">
    <property type="term" value="F:protein tyrosine kinase activity"/>
    <property type="evidence" value="ECO:0007669"/>
    <property type="project" value="TreeGrafter"/>
</dbReference>
<reference evidence="9" key="2">
    <citation type="submission" date="2025-09" db="UniProtKB">
        <authorList>
            <consortium name="Ensembl"/>
        </authorList>
    </citation>
    <scope>IDENTIFICATION</scope>
</reference>
<dbReference type="Ensembl" id="ENSMAMT00000061336.1">
    <property type="protein sequence ID" value="ENSMAMP00000067401.1"/>
    <property type="gene ID" value="ENSMAMG00000028591.1"/>
</dbReference>
<dbReference type="GeneTree" id="ENSGT00940000164472"/>
<keyword evidence="4" id="KW-0418">Kinase</keyword>
<dbReference type="PANTHER" id="PTHR24058:SF53">
    <property type="entry name" value="HOMEODOMAIN-INTERACTING PROTEIN KINASE 2"/>
    <property type="match status" value="1"/>
</dbReference>
<dbReference type="GO" id="GO:0005524">
    <property type="term" value="F:ATP binding"/>
    <property type="evidence" value="ECO:0007669"/>
    <property type="project" value="UniProtKB-UniRule"/>
</dbReference>
<dbReference type="PANTHER" id="PTHR24058">
    <property type="entry name" value="DUAL SPECIFICITY PROTEIN KINASE"/>
    <property type="match status" value="1"/>
</dbReference>
<dbReference type="GO" id="GO:0046332">
    <property type="term" value="F:SMAD binding"/>
    <property type="evidence" value="ECO:0007669"/>
    <property type="project" value="TreeGrafter"/>
</dbReference>
<keyword evidence="1 7" id="KW-0723">Serine/threonine-protein kinase</keyword>
<evidence type="ECO:0000256" key="2">
    <source>
        <dbReference type="ARBA" id="ARBA00022679"/>
    </source>
</evidence>
<dbReference type="InterPro" id="IPR050494">
    <property type="entry name" value="Ser_Thr_dual-spec_kinase"/>
</dbReference>
<feature type="binding site" evidence="6">
    <location>
        <position position="106"/>
    </location>
    <ligand>
        <name>ATP</name>
        <dbReference type="ChEBI" id="CHEBI:30616"/>
    </ligand>
</feature>
<keyword evidence="5 6" id="KW-0067">ATP-binding</keyword>
<evidence type="ECO:0000313" key="9">
    <source>
        <dbReference type="Ensembl" id="ENSMAMP00000067401.1"/>
    </source>
</evidence>
<dbReference type="InParanoid" id="A0A7N8YMB1"/>
<dbReference type="SMART" id="SM00220">
    <property type="entry name" value="S_TKc"/>
    <property type="match status" value="1"/>
</dbReference>
<dbReference type="GO" id="GO:0003714">
    <property type="term" value="F:transcription corepressor activity"/>
    <property type="evidence" value="ECO:0007669"/>
    <property type="project" value="TreeGrafter"/>
</dbReference>
<evidence type="ECO:0000256" key="3">
    <source>
        <dbReference type="ARBA" id="ARBA00022741"/>
    </source>
</evidence>
<dbReference type="Proteomes" id="UP000261640">
    <property type="component" value="Unplaced"/>
</dbReference>
<feature type="domain" description="Protein kinase" evidence="8">
    <location>
        <begin position="77"/>
        <end position="399"/>
    </location>
</feature>
<dbReference type="GO" id="GO:0005737">
    <property type="term" value="C:cytoplasm"/>
    <property type="evidence" value="ECO:0007669"/>
    <property type="project" value="TreeGrafter"/>
</dbReference>
<dbReference type="InterPro" id="IPR011009">
    <property type="entry name" value="Kinase-like_dom_sf"/>
</dbReference>
<evidence type="ECO:0000256" key="4">
    <source>
        <dbReference type="ARBA" id="ARBA00022777"/>
    </source>
</evidence>
<evidence type="ECO:0000259" key="8">
    <source>
        <dbReference type="PROSITE" id="PS50011"/>
    </source>
</evidence>
<organism evidence="9 10">
    <name type="scientific">Mastacembelus armatus</name>
    <name type="common">zig-zag eel</name>
    <dbReference type="NCBI Taxonomy" id="205130"/>
    <lineage>
        <taxon>Eukaryota</taxon>
        <taxon>Metazoa</taxon>
        <taxon>Chordata</taxon>
        <taxon>Craniata</taxon>
        <taxon>Vertebrata</taxon>
        <taxon>Euteleostomi</taxon>
        <taxon>Actinopterygii</taxon>
        <taxon>Neopterygii</taxon>
        <taxon>Teleostei</taxon>
        <taxon>Neoteleostei</taxon>
        <taxon>Acanthomorphata</taxon>
        <taxon>Anabantaria</taxon>
        <taxon>Synbranchiformes</taxon>
        <taxon>Mastacembelidae</taxon>
        <taxon>Mastacembelus</taxon>
    </lineage>
</organism>
<evidence type="ECO:0000256" key="7">
    <source>
        <dbReference type="RuleBase" id="RU000304"/>
    </source>
</evidence>
<evidence type="ECO:0000256" key="6">
    <source>
        <dbReference type="PROSITE-ProRule" id="PRU10141"/>
    </source>
</evidence>
<dbReference type="AlphaFoldDB" id="A0A7N8YMB1"/>
<proteinExistence type="inferred from homology"/>
<name>A0A7N8YMB1_9TELE</name>
<evidence type="ECO:0000313" key="10">
    <source>
        <dbReference type="Proteomes" id="UP000261640"/>
    </source>
</evidence>
<dbReference type="Gene3D" id="1.10.510.10">
    <property type="entry name" value="Transferase(Phosphotransferase) domain 1"/>
    <property type="match status" value="1"/>
</dbReference>
<protein>
    <recommendedName>
        <fullName evidence="8">Protein kinase domain-containing protein</fullName>
    </recommendedName>
</protein>
<reference evidence="9" key="1">
    <citation type="submission" date="2025-08" db="UniProtKB">
        <authorList>
            <consortium name="Ensembl"/>
        </authorList>
    </citation>
    <scope>IDENTIFICATION</scope>
</reference>
<keyword evidence="3 6" id="KW-0547">Nucleotide-binding</keyword>
<sequence length="449" mass="50867">MSLAQNKTLRTAPTLVFFQLLSFPWRQSDPEISQKFLGIAQNEISQKFLEPALPTHDESETILVKKRDLLFSNSTRYLVMDLIGEGGYGLVVKCLNLITGKTTAVKIHKDGESKSILRELEMLEAIRSLDTEKKNIIKFIEDFKCHDCSCLAFEMLDKSLWDLMEEEGMPLSLNEIRPVTQQLMVAFEALKGLGIMHLDMKPDNVMLVNHKDQPFRIKLIDFGLAHPVGALETGTVMQVLAYRAPEIMLGLPLSEAVDIWGVGCIMAYMYFGDHLFPFECKYNWMRTLLHLLGQPEEDQLNDAMYTWKYFSSDHGSTTQRWRLKTPGEYKDATGVRAKVLMTFFEFSETLEDAVEGWSEKQDGIEYEDTMAFLSLLKGCLHVDPARRICPGEALKHRFITMAHLVDEMGTSSYVDAALHLMTVSYLHQSVHTESTAAAGVDRAVMSAGR</sequence>
<dbReference type="GO" id="GO:0042771">
    <property type="term" value="P:intrinsic apoptotic signaling pathway in response to DNA damage by p53 class mediator"/>
    <property type="evidence" value="ECO:0007669"/>
    <property type="project" value="TreeGrafter"/>
</dbReference>
<dbReference type="InterPro" id="IPR000719">
    <property type="entry name" value="Prot_kinase_dom"/>
</dbReference>
<dbReference type="InterPro" id="IPR017441">
    <property type="entry name" value="Protein_kinase_ATP_BS"/>
</dbReference>
<dbReference type="GO" id="GO:0016605">
    <property type="term" value="C:PML body"/>
    <property type="evidence" value="ECO:0007669"/>
    <property type="project" value="TreeGrafter"/>
</dbReference>
<evidence type="ECO:0000256" key="5">
    <source>
        <dbReference type="ARBA" id="ARBA00022840"/>
    </source>
</evidence>
<dbReference type="GO" id="GO:0045944">
    <property type="term" value="P:positive regulation of transcription by RNA polymerase II"/>
    <property type="evidence" value="ECO:0007669"/>
    <property type="project" value="TreeGrafter"/>
</dbReference>
<keyword evidence="10" id="KW-1185">Reference proteome</keyword>
<evidence type="ECO:0000256" key="1">
    <source>
        <dbReference type="ARBA" id="ARBA00022527"/>
    </source>
</evidence>
<dbReference type="PROSITE" id="PS50011">
    <property type="entry name" value="PROTEIN_KINASE_DOM"/>
    <property type="match status" value="1"/>
</dbReference>
<dbReference type="GO" id="GO:0003713">
    <property type="term" value="F:transcription coactivator activity"/>
    <property type="evidence" value="ECO:0007669"/>
    <property type="project" value="TreeGrafter"/>
</dbReference>
<dbReference type="GO" id="GO:0007224">
    <property type="term" value="P:smoothened signaling pathway"/>
    <property type="evidence" value="ECO:0007669"/>
    <property type="project" value="TreeGrafter"/>
</dbReference>
<dbReference type="SUPFAM" id="SSF56112">
    <property type="entry name" value="Protein kinase-like (PK-like)"/>
    <property type="match status" value="1"/>
</dbReference>
<accession>A0A7N8YMB1</accession>
<keyword evidence="2" id="KW-0808">Transferase</keyword>
<comment type="similarity">
    <text evidence="7">Belongs to the protein kinase superfamily.</text>
</comment>
<dbReference type="PROSITE" id="PS00108">
    <property type="entry name" value="PROTEIN_KINASE_ST"/>
    <property type="match status" value="1"/>
</dbReference>
<dbReference type="Gene3D" id="3.30.200.20">
    <property type="entry name" value="Phosphorylase Kinase, domain 1"/>
    <property type="match status" value="1"/>
</dbReference>
<dbReference type="GO" id="GO:0004674">
    <property type="term" value="F:protein serine/threonine kinase activity"/>
    <property type="evidence" value="ECO:0007669"/>
    <property type="project" value="UniProtKB-KW"/>
</dbReference>